<sequence length="103" mass="11968">MAVCLHRFLGSGSRQFLQAELILASCSPQILSASMQRNNQLTIPFLNNRLMITRYQKRAKFIFVHKHGVYMLAMEYKKILICTFFLVLLSMKGHTIFHTAMKM</sequence>
<keyword evidence="1" id="KW-1133">Transmembrane helix</keyword>
<dbReference type="EMBL" id="GGEC01009540">
    <property type="protein sequence ID" value="MBW90023.1"/>
    <property type="molecule type" value="Transcribed_RNA"/>
</dbReference>
<reference evidence="2" key="1">
    <citation type="submission" date="2018-02" db="EMBL/GenBank/DDBJ databases">
        <title>Rhizophora mucronata_Transcriptome.</title>
        <authorList>
            <person name="Meera S.P."/>
            <person name="Sreeshan A."/>
            <person name="Augustine A."/>
        </authorList>
    </citation>
    <scope>NUCLEOTIDE SEQUENCE</scope>
    <source>
        <tissue evidence="2">Leaf</tissue>
    </source>
</reference>
<evidence type="ECO:0000313" key="2">
    <source>
        <dbReference type="EMBL" id="MBW90022.1"/>
    </source>
</evidence>
<name>A0A2P2J968_RHIMU</name>
<dbReference type="AlphaFoldDB" id="A0A2P2J968"/>
<keyword evidence="1" id="KW-0812">Transmembrane</keyword>
<evidence type="ECO:0000256" key="1">
    <source>
        <dbReference type="SAM" id="Phobius"/>
    </source>
</evidence>
<feature type="transmembrane region" description="Helical" evidence="1">
    <location>
        <begin position="79"/>
        <end position="97"/>
    </location>
</feature>
<protein>
    <submittedName>
        <fullName evidence="2">Sec14 cytosolic factor-like isoform X2</fullName>
    </submittedName>
</protein>
<proteinExistence type="predicted"/>
<accession>A0A2P2J968</accession>
<organism evidence="2">
    <name type="scientific">Rhizophora mucronata</name>
    <name type="common">Asiatic mangrove</name>
    <dbReference type="NCBI Taxonomy" id="61149"/>
    <lineage>
        <taxon>Eukaryota</taxon>
        <taxon>Viridiplantae</taxon>
        <taxon>Streptophyta</taxon>
        <taxon>Embryophyta</taxon>
        <taxon>Tracheophyta</taxon>
        <taxon>Spermatophyta</taxon>
        <taxon>Magnoliopsida</taxon>
        <taxon>eudicotyledons</taxon>
        <taxon>Gunneridae</taxon>
        <taxon>Pentapetalae</taxon>
        <taxon>rosids</taxon>
        <taxon>fabids</taxon>
        <taxon>Malpighiales</taxon>
        <taxon>Rhizophoraceae</taxon>
        <taxon>Rhizophora</taxon>
    </lineage>
</organism>
<dbReference type="EMBL" id="GGEC01009539">
    <property type="protein sequence ID" value="MBW90022.1"/>
    <property type="molecule type" value="Transcribed_RNA"/>
</dbReference>
<keyword evidence="1" id="KW-0472">Membrane</keyword>